<comment type="caution">
    <text evidence="3">The sequence shown here is derived from an EMBL/GenBank/DDBJ whole genome shotgun (WGS) entry which is preliminary data.</text>
</comment>
<dbReference type="Proteomes" id="UP001165135">
    <property type="component" value="Unassembled WGS sequence"/>
</dbReference>
<keyword evidence="1" id="KW-1133">Transmembrane helix</keyword>
<dbReference type="EMBL" id="BSTK01000007">
    <property type="protein sequence ID" value="GLY87116.1"/>
    <property type="molecule type" value="Genomic_DNA"/>
</dbReference>
<keyword evidence="1" id="KW-0472">Membrane</keyword>
<reference evidence="3" key="2">
    <citation type="submission" date="2023-03" db="EMBL/GenBank/DDBJ databases">
        <title>Actinoallomurus iriomotensis NBRC 103684.</title>
        <authorList>
            <person name="Ichikawa N."/>
            <person name="Sato H."/>
            <person name="Tonouchi N."/>
        </authorList>
    </citation>
    <scope>NUCLEOTIDE SEQUENCE</scope>
    <source>
        <strain evidence="3">NBRC 103684</strain>
    </source>
</reference>
<gene>
    <name evidence="2" type="ORF">Airi01_043650</name>
    <name evidence="3" type="ORF">Airi02_050450</name>
</gene>
<evidence type="ECO:0000313" key="3">
    <source>
        <dbReference type="EMBL" id="GLY87116.1"/>
    </source>
</evidence>
<dbReference type="RefSeq" id="WP_285575903.1">
    <property type="nucleotide sequence ID" value="NZ_BSTJ01000005.1"/>
</dbReference>
<sequence>MALSMEEERILTEIASQLGQEDPALAGRLANFGRLRRRRRIRAIAAIVIAVLVIAALVGAAFVTLPT</sequence>
<evidence type="ECO:0000256" key="1">
    <source>
        <dbReference type="SAM" id="Phobius"/>
    </source>
</evidence>
<dbReference type="AlphaFoldDB" id="A0A9W6S232"/>
<keyword evidence="1" id="KW-0812">Transmembrane</keyword>
<dbReference type="Proteomes" id="UP001165074">
    <property type="component" value="Unassembled WGS sequence"/>
</dbReference>
<proteinExistence type="predicted"/>
<accession>A0A9W6S232</accession>
<protein>
    <recommendedName>
        <fullName evidence="5">DUF3040 domain-containing protein</fullName>
    </recommendedName>
</protein>
<name>A0A9W6S232_9ACTN</name>
<dbReference type="EMBL" id="BSTJ01000005">
    <property type="protein sequence ID" value="GLY76098.1"/>
    <property type="molecule type" value="Genomic_DNA"/>
</dbReference>
<evidence type="ECO:0008006" key="5">
    <source>
        <dbReference type="Google" id="ProtNLM"/>
    </source>
</evidence>
<dbReference type="Pfam" id="PF11239">
    <property type="entry name" value="DUF3040"/>
    <property type="match status" value="1"/>
</dbReference>
<evidence type="ECO:0000313" key="2">
    <source>
        <dbReference type="EMBL" id="GLY76098.1"/>
    </source>
</evidence>
<evidence type="ECO:0000313" key="4">
    <source>
        <dbReference type="Proteomes" id="UP001165074"/>
    </source>
</evidence>
<organism evidence="3 4">
    <name type="scientific">Actinoallomurus iriomotensis</name>
    <dbReference type="NCBI Taxonomy" id="478107"/>
    <lineage>
        <taxon>Bacteria</taxon>
        <taxon>Bacillati</taxon>
        <taxon>Actinomycetota</taxon>
        <taxon>Actinomycetes</taxon>
        <taxon>Streptosporangiales</taxon>
        <taxon>Thermomonosporaceae</taxon>
        <taxon>Actinoallomurus</taxon>
    </lineage>
</organism>
<reference evidence="2" key="1">
    <citation type="submission" date="2023-03" db="EMBL/GenBank/DDBJ databases">
        <title>Actinoallomurus iriomotensis NBRC 103681.</title>
        <authorList>
            <person name="Ichikawa N."/>
            <person name="Sato H."/>
            <person name="Tonouchi N."/>
        </authorList>
    </citation>
    <scope>NUCLEOTIDE SEQUENCE</scope>
    <source>
        <strain evidence="2">NBRC 103681</strain>
    </source>
</reference>
<feature type="transmembrane region" description="Helical" evidence="1">
    <location>
        <begin position="43"/>
        <end position="65"/>
    </location>
</feature>
<keyword evidence="4" id="KW-1185">Reference proteome</keyword>
<dbReference type="InterPro" id="IPR021401">
    <property type="entry name" value="DUF3040"/>
</dbReference>